<dbReference type="AlphaFoldDB" id="A0A3B1B6W1"/>
<evidence type="ECO:0000313" key="2">
    <source>
        <dbReference type="EMBL" id="VAX14046.1"/>
    </source>
</evidence>
<protein>
    <recommendedName>
        <fullName evidence="3">Transposase</fullName>
    </recommendedName>
</protein>
<organism evidence="2">
    <name type="scientific">hydrothermal vent metagenome</name>
    <dbReference type="NCBI Taxonomy" id="652676"/>
    <lineage>
        <taxon>unclassified sequences</taxon>
        <taxon>metagenomes</taxon>
        <taxon>ecological metagenomes</taxon>
    </lineage>
</organism>
<dbReference type="Pfam" id="PF01527">
    <property type="entry name" value="HTH_Tnp_1"/>
    <property type="match status" value="1"/>
</dbReference>
<feature type="region of interest" description="Disordered" evidence="1">
    <location>
        <begin position="46"/>
        <end position="70"/>
    </location>
</feature>
<gene>
    <name evidence="2" type="ORF">MNBD_GAMMA24-2521</name>
</gene>
<accession>A0A3B1B6W1</accession>
<dbReference type="EMBL" id="UOFZ01000152">
    <property type="protein sequence ID" value="VAX14046.1"/>
    <property type="molecule type" value="Genomic_DNA"/>
</dbReference>
<dbReference type="InterPro" id="IPR009057">
    <property type="entry name" value="Homeodomain-like_sf"/>
</dbReference>
<name>A0A3B1B6W1_9ZZZZ</name>
<dbReference type="GO" id="GO:0006313">
    <property type="term" value="P:DNA transposition"/>
    <property type="evidence" value="ECO:0007669"/>
    <property type="project" value="InterPro"/>
</dbReference>
<sequence length="147" mass="16639">MRAKFNQSFKVQAVEKALSRSGNTSLGEVAANLGVGYSIHQKWLAQSRSQELEPRTPCNPMSKEKRPQDWGLEEKLDMVITCGTRDEAGIGELCREKDIYPHHLKQWKKEFAQGTTTTVKAHHQAEARQLKSELRDLKLFTQATDSA</sequence>
<proteinExistence type="predicted"/>
<dbReference type="GO" id="GO:0004803">
    <property type="term" value="F:transposase activity"/>
    <property type="evidence" value="ECO:0007669"/>
    <property type="project" value="InterPro"/>
</dbReference>
<dbReference type="InterPro" id="IPR002514">
    <property type="entry name" value="Transposase_8"/>
</dbReference>
<evidence type="ECO:0000256" key="1">
    <source>
        <dbReference type="SAM" id="MobiDB-lite"/>
    </source>
</evidence>
<dbReference type="SUPFAM" id="SSF46689">
    <property type="entry name" value="Homeodomain-like"/>
    <property type="match status" value="1"/>
</dbReference>
<evidence type="ECO:0008006" key="3">
    <source>
        <dbReference type="Google" id="ProtNLM"/>
    </source>
</evidence>
<reference evidence="2" key="1">
    <citation type="submission" date="2018-06" db="EMBL/GenBank/DDBJ databases">
        <authorList>
            <person name="Zhirakovskaya E."/>
        </authorList>
    </citation>
    <scope>NUCLEOTIDE SEQUENCE</scope>
</reference>
<dbReference type="GO" id="GO:0003677">
    <property type="term" value="F:DNA binding"/>
    <property type="evidence" value="ECO:0007669"/>
    <property type="project" value="InterPro"/>
</dbReference>